<keyword evidence="5 12" id="KW-1133">Transmembrane helix</keyword>
<feature type="transmembrane region" description="Helical" evidence="12">
    <location>
        <begin position="356"/>
        <end position="374"/>
    </location>
</feature>
<evidence type="ECO:0000256" key="7">
    <source>
        <dbReference type="ARBA" id="ARBA00023004"/>
    </source>
</evidence>
<reference evidence="13 14" key="1">
    <citation type="submission" date="2023-07" db="EMBL/GenBank/DDBJ databases">
        <title>Sorghum-associated microbial communities from plants grown in Nebraska, USA.</title>
        <authorList>
            <person name="Schachtman D."/>
        </authorList>
    </citation>
    <scope>NUCLEOTIDE SEQUENCE [LARGE SCALE GENOMIC DNA]</scope>
    <source>
        <strain evidence="13 14">DS1607</strain>
    </source>
</reference>
<evidence type="ECO:0000256" key="6">
    <source>
        <dbReference type="ARBA" id="ARBA00023002"/>
    </source>
</evidence>
<gene>
    <name evidence="13" type="ORF">J2W36_002887</name>
</gene>
<keyword evidence="9 12" id="KW-0472">Membrane</keyword>
<name>A0ABT9S8E5_9BURK</name>
<feature type="transmembrane region" description="Helical" evidence="12">
    <location>
        <begin position="117"/>
        <end position="136"/>
    </location>
</feature>
<dbReference type="Proteomes" id="UP001226867">
    <property type="component" value="Unassembled WGS sequence"/>
</dbReference>
<feature type="transmembrane region" description="Helical" evidence="12">
    <location>
        <begin position="12"/>
        <end position="31"/>
    </location>
</feature>
<evidence type="ECO:0000256" key="10">
    <source>
        <dbReference type="ARBA" id="ARBA00023157"/>
    </source>
</evidence>
<comment type="caution">
    <text evidence="13">The sequence shown here is derived from an EMBL/GenBank/DDBJ whole genome shotgun (WGS) entry which is preliminary data.</text>
</comment>
<keyword evidence="10" id="KW-1015">Disulfide bond</keyword>
<comment type="subcellular location">
    <subcellularLocation>
        <location evidence="1">Membrane</location>
        <topology evidence="1">Multi-pass membrane protein</topology>
    </subcellularLocation>
</comment>
<dbReference type="PANTHER" id="PTHR35457">
    <property type="entry name" value="HEME A SYNTHASE"/>
    <property type="match status" value="1"/>
</dbReference>
<dbReference type="InterPro" id="IPR050450">
    <property type="entry name" value="COX15/CtaA_HemeA_synthase"/>
</dbReference>
<keyword evidence="6" id="KW-0560">Oxidoreductase</keyword>
<feature type="transmembrane region" description="Helical" evidence="12">
    <location>
        <begin position="298"/>
        <end position="318"/>
    </location>
</feature>
<dbReference type="PANTHER" id="PTHR35457:SF1">
    <property type="entry name" value="HEME A SYNTHASE"/>
    <property type="match status" value="1"/>
</dbReference>
<comment type="pathway">
    <text evidence="11">Porphyrin-containing compound metabolism.</text>
</comment>
<dbReference type="InterPro" id="IPR003780">
    <property type="entry name" value="COX15/CtaA_fam"/>
</dbReference>
<dbReference type="Pfam" id="PF02628">
    <property type="entry name" value="COX15-CtaA"/>
    <property type="match status" value="1"/>
</dbReference>
<evidence type="ECO:0000256" key="4">
    <source>
        <dbReference type="ARBA" id="ARBA00022723"/>
    </source>
</evidence>
<evidence type="ECO:0000256" key="2">
    <source>
        <dbReference type="ARBA" id="ARBA00022475"/>
    </source>
</evidence>
<feature type="transmembrane region" description="Helical" evidence="12">
    <location>
        <begin position="181"/>
        <end position="202"/>
    </location>
</feature>
<feature type="transmembrane region" description="Helical" evidence="12">
    <location>
        <begin position="330"/>
        <end position="350"/>
    </location>
</feature>
<keyword evidence="2" id="KW-1003">Cell membrane</keyword>
<keyword evidence="14" id="KW-1185">Reference proteome</keyword>
<feature type="transmembrane region" description="Helical" evidence="12">
    <location>
        <begin position="43"/>
        <end position="63"/>
    </location>
</feature>
<evidence type="ECO:0000256" key="8">
    <source>
        <dbReference type="ARBA" id="ARBA00023133"/>
    </source>
</evidence>
<evidence type="ECO:0000313" key="13">
    <source>
        <dbReference type="EMBL" id="MDP9900621.1"/>
    </source>
</evidence>
<dbReference type="EMBL" id="JAUSRO010000008">
    <property type="protein sequence ID" value="MDP9900621.1"/>
    <property type="molecule type" value="Genomic_DNA"/>
</dbReference>
<evidence type="ECO:0000313" key="14">
    <source>
        <dbReference type="Proteomes" id="UP001226867"/>
    </source>
</evidence>
<feature type="transmembrane region" description="Helical" evidence="12">
    <location>
        <begin position="223"/>
        <end position="244"/>
    </location>
</feature>
<proteinExistence type="predicted"/>
<keyword evidence="3 12" id="KW-0812">Transmembrane</keyword>
<keyword evidence="4" id="KW-0479">Metal-binding</keyword>
<evidence type="ECO:0000256" key="11">
    <source>
        <dbReference type="ARBA" id="ARBA00023444"/>
    </source>
</evidence>
<sequence>MESSALYDLSPIAWLLAMGVVLALGPLLWVWRRHAGAGAARRLHALTVLTLFLTFDLTLFGAFTRLTDSGLGCPDWPGCYGNASPLGARHDIAMAQAAQPTGPVTHGKAWVEMIHRYLATTVGFLILVLAVATWIVRRRQRRAPVDDAPAGAALSAWWPAATLVWVCVQGAFGAFTVTLKLFPAIVTLHLMGAIVLLALLCIQAVRYQQAAVARVPVALASPVRILLVATTALLVLQIALGGWVSTNYAVLACTQFPTCQGSWWPPMNFAQGFQLWRELGLTGAGAPIDFSALTAIHYAHRLMAYAVFVALGVLAWRLRKTPALHTQAKWLAGLALLQLATGLGNVLLGWPLAAAVLHTGGAAALAVVLVWTLCESRRAAAHDLQGLRPEVAGASRSGTMGAA</sequence>
<feature type="transmembrane region" description="Helical" evidence="12">
    <location>
        <begin position="156"/>
        <end position="175"/>
    </location>
</feature>
<evidence type="ECO:0000256" key="9">
    <source>
        <dbReference type="ARBA" id="ARBA00023136"/>
    </source>
</evidence>
<dbReference type="RefSeq" id="WP_307690426.1">
    <property type="nucleotide sequence ID" value="NZ_JAUSRO010000008.1"/>
</dbReference>
<keyword evidence="8" id="KW-0350">Heme biosynthesis</keyword>
<evidence type="ECO:0000256" key="1">
    <source>
        <dbReference type="ARBA" id="ARBA00004141"/>
    </source>
</evidence>
<evidence type="ECO:0000256" key="12">
    <source>
        <dbReference type="SAM" id="Phobius"/>
    </source>
</evidence>
<organism evidence="13 14">
    <name type="scientific">Variovorax ginsengisoli</name>
    <dbReference type="NCBI Taxonomy" id="363844"/>
    <lineage>
        <taxon>Bacteria</taxon>
        <taxon>Pseudomonadati</taxon>
        <taxon>Pseudomonadota</taxon>
        <taxon>Betaproteobacteria</taxon>
        <taxon>Burkholderiales</taxon>
        <taxon>Comamonadaceae</taxon>
        <taxon>Variovorax</taxon>
    </lineage>
</organism>
<keyword evidence="7" id="KW-0408">Iron</keyword>
<protein>
    <submittedName>
        <fullName evidence="13">Cytochrome c oxidase assembly protein subunit 15</fullName>
    </submittedName>
</protein>
<evidence type="ECO:0000256" key="3">
    <source>
        <dbReference type="ARBA" id="ARBA00022692"/>
    </source>
</evidence>
<accession>A0ABT9S8E5</accession>
<evidence type="ECO:0000256" key="5">
    <source>
        <dbReference type="ARBA" id="ARBA00022989"/>
    </source>
</evidence>